<dbReference type="AlphaFoldDB" id="W7EIH8"/>
<reference evidence="2 3" key="1">
    <citation type="journal article" date="2013" name="PLoS Genet.">
        <title>Comparative genome structure, secondary metabolite, and effector coding capacity across Cochliobolus pathogens.</title>
        <authorList>
            <person name="Condon B.J."/>
            <person name="Leng Y."/>
            <person name="Wu D."/>
            <person name="Bushley K.E."/>
            <person name="Ohm R.A."/>
            <person name="Otillar R."/>
            <person name="Martin J."/>
            <person name="Schackwitz W."/>
            <person name="Grimwood J."/>
            <person name="MohdZainudin N."/>
            <person name="Xue C."/>
            <person name="Wang R."/>
            <person name="Manning V.A."/>
            <person name="Dhillon B."/>
            <person name="Tu Z.J."/>
            <person name="Steffenson B.J."/>
            <person name="Salamov A."/>
            <person name="Sun H."/>
            <person name="Lowry S."/>
            <person name="LaButti K."/>
            <person name="Han J."/>
            <person name="Copeland A."/>
            <person name="Lindquist E."/>
            <person name="Barry K."/>
            <person name="Schmutz J."/>
            <person name="Baker S.E."/>
            <person name="Ciuffetti L.M."/>
            <person name="Grigoriev I.V."/>
            <person name="Zhong S."/>
            <person name="Turgeon B.G."/>
        </authorList>
    </citation>
    <scope>NUCLEOTIDE SEQUENCE [LARGE SCALE GENOMIC DNA]</scope>
    <source>
        <strain evidence="2 3">FI3</strain>
    </source>
</reference>
<dbReference type="OrthoDB" id="3694111at2759"/>
<dbReference type="HOGENOM" id="CLU_1844885_0_0_1"/>
<dbReference type="GeneID" id="26256871"/>
<organism evidence="2 3">
    <name type="scientific">Bipolaris victoriae (strain FI3)</name>
    <name type="common">Victoria blight of oats agent</name>
    <name type="synonym">Cochliobolus victoriae</name>
    <dbReference type="NCBI Taxonomy" id="930091"/>
    <lineage>
        <taxon>Eukaryota</taxon>
        <taxon>Fungi</taxon>
        <taxon>Dikarya</taxon>
        <taxon>Ascomycota</taxon>
        <taxon>Pezizomycotina</taxon>
        <taxon>Dothideomycetes</taxon>
        <taxon>Pleosporomycetidae</taxon>
        <taxon>Pleosporales</taxon>
        <taxon>Pleosporineae</taxon>
        <taxon>Pleosporaceae</taxon>
        <taxon>Bipolaris</taxon>
    </lineage>
</organism>
<sequence>MPSRKVISGTPCPGQQAEHARAAGQSFTSEPPHGLSPWQELDDTPSQLQPSKAVPDCSQHQSNDITETTSQKRVADSQEDELPHKTRQLQAKARMSELTAEAAVKLAKASEKEMKVASTRAEAAEKIADVMQMRAEYDRRALGEWMGNQSS</sequence>
<feature type="compositionally biased region" description="Polar residues" evidence="1">
    <location>
        <begin position="58"/>
        <end position="72"/>
    </location>
</feature>
<proteinExistence type="predicted"/>
<accession>W7EIH8</accession>
<evidence type="ECO:0000256" key="1">
    <source>
        <dbReference type="SAM" id="MobiDB-lite"/>
    </source>
</evidence>
<dbReference type="RefSeq" id="XP_014553624.1">
    <property type="nucleotide sequence ID" value="XM_014698138.1"/>
</dbReference>
<evidence type="ECO:0000313" key="3">
    <source>
        <dbReference type="Proteomes" id="UP000054337"/>
    </source>
</evidence>
<name>W7EIH8_BIPV3</name>
<gene>
    <name evidence="2" type="ORF">COCVIDRAFT_40379</name>
</gene>
<evidence type="ECO:0000313" key="2">
    <source>
        <dbReference type="EMBL" id="EUN24047.1"/>
    </source>
</evidence>
<dbReference type="EMBL" id="KI968774">
    <property type="protein sequence ID" value="EUN24047.1"/>
    <property type="molecule type" value="Genomic_DNA"/>
</dbReference>
<feature type="region of interest" description="Disordered" evidence="1">
    <location>
        <begin position="1"/>
        <end position="94"/>
    </location>
</feature>
<protein>
    <submittedName>
        <fullName evidence="2">Uncharacterized protein</fullName>
    </submittedName>
</protein>
<feature type="compositionally biased region" description="Basic and acidic residues" evidence="1">
    <location>
        <begin position="73"/>
        <end position="84"/>
    </location>
</feature>
<dbReference type="Proteomes" id="UP000054337">
    <property type="component" value="Unassembled WGS sequence"/>
</dbReference>
<keyword evidence="3" id="KW-1185">Reference proteome</keyword>